<sequence length="122" mass="13997">MAFERGESTTECDILIEGERVEQVKESVYLGNLFTNDGKHNRDIERRVNAGNKVNGALLAIIVNASRDKRAWLDLRMVGKTGYGRRKMKVRSMQWRCDRCLVRVECLGKIDVETVVLENRVV</sequence>
<reference evidence="1 2" key="1">
    <citation type="journal article" date="2019" name="Commun. Biol.">
        <title>The bagworm genome reveals a unique fibroin gene that provides high tensile strength.</title>
        <authorList>
            <person name="Kono N."/>
            <person name="Nakamura H."/>
            <person name="Ohtoshi R."/>
            <person name="Tomita M."/>
            <person name="Numata K."/>
            <person name="Arakawa K."/>
        </authorList>
    </citation>
    <scope>NUCLEOTIDE SEQUENCE [LARGE SCALE GENOMIC DNA]</scope>
</reference>
<dbReference type="AlphaFoldDB" id="A0A4C1WXK5"/>
<keyword evidence="2" id="KW-1185">Reference proteome</keyword>
<dbReference type="OrthoDB" id="425681at2759"/>
<evidence type="ECO:0000313" key="2">
    <source>
        <dbReference type="Proteomes" id="UP000299102"/>
    </source>
</evidence>
<organism evidence="1 2">
    <name type="scientific">Eumeta variegata</name>
    <name type="common">Bagworm moth</name>
    <name type="synonym">Eumeta japonica</name>
    <dbReference type="NCBI Taxonomy" id="151549"/>
    <lineage>
        <taxon>Eukaryota</taxon>
        <taxon>Metazoa</taxon>
        <taxon>Ecdysozoa</taxon>
        <taxon>Arthropoda</taxon>
        <taxon>Hexapoda</taxon>
        <taxon>Insecta</taxon>
        <taxon>Pterygota</taxon>
        <taxon>Neoptera</taxon>
        <taxon>Endopterygota</taxon>
        <taxon>Lepidoptera</taxon>
        <taxon>Glossata</taxon>
        <taxon>Ditrysia</taxon>
        <taxon>Tineoidea</taxon>
        <taxon>Psychidae</taxon>
        <taxon>Oiketicinae</taxon>
        <taxon>Eumeta</taxon>
    </lineage>
</organism>
<gene>
    <name evidence="1" type="ORF">EVAR_41384_1</name>
</gene>
<dbReference type="Proteomes" id="UP000299102">
    <property type="component" value="Unassembled WGS sequence"/>
</dbReference>
<proteinExistence type="predicted"/>
<dbReference type="EMBL" id="BGZK01000687">
    <property type="protein sequence ID" value="GBP56198.1"/>
    <property type="molecule type" value="Genomic_DNA"/>
</dbReference>
<accession>A0A4C1WXK5</accession>
<protein>
    <submittedName>
        <fullName evidence="1">Uncharacterized protein</fullName>
    </submittedName>
</protein>
<name>A0A4C1WXK5_EUMVA</name>
<evidence type="ECO:0000313" key="1">
    <source>
        <dbReference type="EMBL" id="GBP56198.1"/>
    </source>
</evidence>
<comment type="caution">
    <text evidence="1">The sequence shown here is derived from an EMBL/GenBank/DDBJ whole genome shotgun (WGS) entry which is preliminary data.</text>
</comment>